<proteinExistence type="predicted"/>
<dbReference type="PANTHER" id="PTHR10782">
    <property type="entry name" value="ZINC FINGER MIZ DOMAIN-CONTAINING PROTEIN"/>
    <property type="match status" value="1"/>
</dbReference>
<sequence>MSKFFDSLQESYEEIKARSSPFPPKPQHSSSSTPSGSSALSNSEVPVGNTSGYTREDVRETQLLLPILLKSLVKMDPRFFFVIYLVKYYGVYGLMKNLKANQKRAHNQVLQKIIASAGDEDIITSASKLTLKDPVVFMRIKTLIRSSQCKHLQCFDAEMFYTTMEQTLW</sequence>
<dbReference type="PROSITE" id="PS51044">
    <property type="entry name" value="ZF_SP_RING"/>
    <property type="match status" value="1"/>
</dbReference>
<dbReference type="EMBL" id="DS178310">
    <property type="protein sequence ID" value="EFP87944.1"/>
    <property type="molecule type" value="Genomic_DNA"/>
</dbReference>
<gene>
    <name evidence="7" type="ORF">PGTG_13748</name>
</gene>
<dbReference type="STRING" id="418459.E3KUJ4"/>
<dbReference type="InParanoid" id="E3KUJ4"/>
<dbReference type="Gene3D" id="3.30.40.10">
    <property type="entry name" value="Zinc/RING finger domain, C3HC4 (zinc finger)"/>
    <property type="match status" value="1"/>
</dbReference>
<dbReference type="KEGG" id="pgr:PGTG_13748"/>
<dbReference type="GO" id="GO:0000785">
    <property type="term" value="C:chromatin"/>
    <property type="evidence" value="ECO:0000318"/>
    <property type="project" value="GO_Central"/>
</dbReference>
<reference key="1">
    <citation type="submission" date="2007-01" db="EMBL/GenBank/DDBJ databases">
        <title>The Genome Sequence of Puccinia graminis f. sp. tritici Strain CRL 75-36-700-3.</title>
        <authorList>
            <consortium name="The Broad Institute Genome Sequencing Platform"/>
            <person name="Birren B."/>
            <person name="Lander E."/>
            <person name="Galagan J."/>
            <person name="Nusbaum C."/>
            <person name="Devon K."/>
            <person name="Cuomo C."/>
            <person name="Jaffe D."/>
            <person name="Butler J."/>
            <person name="Alvarez P."/>
            <person name="Gnerre S."/>
            <person name="Grabherr M."/>
            <person name="Mauceli E."/>
            <person name="Brockman W."/>
            <person name="Young S."/>
            <person name="LaButti K."/>
            <person name="Sykes S."/>
            <person name="DeCaprio D."/>
            <person name="Crawford M."/>
            <person name="Koehrsen M."/>
            <person name="Engels R."/>
            <person name="Montgomery P."/>
            <person name="Pearson M."/>
            <person name="Howarth C."/>
            <person name="Larson L."/>
            <person name="White J."/>
            <person name="Zeng Q."/>
            <person name="Kodira C."/>
            <person name="Yandava C."/>
            <person name="Alvarado L."/>
            <person name="O'Leary S."/>
            <person name="Szabo L."/>
            <person name="Dean R."/>
            <person name="Schein J."/>
        </authorList>
    </citation>
    <scope>NUCLEOTIDE SEQUENCE</scope>
    <source>
        <strain>CRL 75-36-700-3</strain>
    </source>
</reference>
<accession>E3KUJ4</accession>
<dbReference type="PANTHER" id="PTHR10782:SF4">
    <property type="entry name" value="TONALLI, ISOFORM E"/>
    <property type="match status" value="1"/>
</dbReference>
<dbReference type="InterPro" id="IPR004181">
    <property type="entry name" value="Znf_MIZ"/>
</dbReference>
<name>E3KUJ4_PUCGT</name>
<keyword evidence="8" id="KW-1185">Reference proteome</keyword>
<evidence type="ECO:0000313" key="7">
    <source>
        <dbReference type="EMBL" id="EFP87944.1"/>
    </source>
</evidence>
<dbReference type="Proteomes" id="UP000008783">
    <property type="component" value="Unassembled WGS sequence"/>
</dbReference>
<keyword evidence="2 4" id="KW-0863">Zinc-finger</keyword>
<feature type="region of interest" description="Disordered" evidence="5">
    <location>
        <begin position="1"/>
        <end position="52"/>
    </location>
</feature>
<dbReference type="VEuPathDB" id="FungiDB:PGTG_13748"/>
<dbReference type="RefSeq" id="XP_003332363.1">
    <property type="nucleotide sequence ID" value="XM_003332315.1"/>
</dbReference>
<feature type="domain" description="SP-RING-type" evidence="6">
    <location>
        <begin position="118"/>
        <end position="169"/>
    </location>
</feature>
<dbReference type="HOGENOM" id="CLU_1579297_0_0_1"/>
<protein>
    <recommendedName>
        <fullName evidence="6">SP-RING-type domain-containing protein</fullName>
    </recommendedName>
</protein>
<evidence type="ECO:0000313" key="8">
    <source>
        <dbReference type="Proteomes" id="UP000008783"/>
    </source>
</evidence>
<evidence type="ECO:0000256" key="4">
    <source>
        <dbReference type="PROSITE-ProRule" id="PRU00452"/>
    </source>
</evidence>
<dbReference type="GO" id="GO:0016925">
    <property type="term" value="P:protein sumoylation"/>
    <property type="evidence" value="ECO:0000318"/>
    <property type="project" value="GO_Central"/>
</dbReference>
<evidence type="ECO:0000259" key="6">
    <source>
        <dbReference type="PROSITE" id="PS51044"/>
    </source>
</evidence>
<organism evidence="7 8">
    <name type="scientific">Puccinia graminis f. sp. tritici (strain CRL 75-36-700-3 / race SCCL)</name>
    <name type="common">Black stem rust fungus</name>
    <dbReference type="NCBI Taxonomy" id="418459"/>
    <lineage>
        <taxon>Eukaryota</taxon>
        <taxon>Fungi</taxon>
        <taxon>Dikarya</taxon>
        <taxon>Basidiomycota</taxon>
        <taxon>Pucciniomycotina</taxon>
        <taxon>Pucciniomycetes</taxon>
        <taxon>Pucciniales</taxon>
        <taxon>Pucciniaceae</taxon>
        <taxon>Puccinia</taxon>
    </lineage>
</organism>
<keyword evidence="1" id="KW-0479">Metal-binding</keyword>
<dbReference type="GeneID" id="10535003"/>
<evidence type="ECO:0000256" key="3">
    <source>
        <dbReference type="ARBA" id="ARBA00022833"/>
    </source>
</evidence>
<evidence type="ECO:0000256" key="1">
    <source>
        <dbReference type="ARBA" id="ARBA00022723"/>
    </source>
</evidence>
<reference evidence="8" key="2">
    <citation type="journal article" date="2011" name="Proc. Natl. Acad. Sci. U.S.A.">
        <title>Obligate biotrophy features unraveled by the genomic analysis of rust fungi.</title>
        <authorList>
            <person name="Duplessis S."/>
            <person name="Cuomo C.A."/>
            <person name="Lin Y.-C."/>
            <person name="Aerts A."/>
            <person name="Tisserant E."/>
            <person name="Veneault-Fourrey C."/>
            <person name="Joly D.L."/>
            <person name="Hacquard S."/>
            <person name="Amselem J."/>
            <person name="Cantarel B.L."/>
            <person name="Chiu R."/>
            <person name="Coutinho P.M."/>
            <person name="Feau N."/>
            <person name="Field M."/>
            <person name="Frey P."/>
            <person name="Gelhaye E."/>
            <person name="Goldberg J."/>
            <person name="Grabherr M.G."/>
            <person name="Kodira C.D."/>
            <person name="Kohler A."/>
            <person name="Kuees U."/>
            <person name="Lindquist E.A."/>
            <person name="Lucas S.M."/>
            <person name="Mago R."/>
            <person name="Mauceli E."/>
            <person name="Morin E."/>
            <person name="Murat C."/>
            <person name="Pangilinan J.L."/>
            <person name="Park R."/>
            <person name="Pearson M."/>
            <person name="Quesneville H."/>
            <person name="Rouhier N."/>
            <person name="Sakthikumar S."/>
            <person name="Salamov A.A."/>
            <person name="Schmutz J."/>
            <person name="Selles B."/>
            <person name="Shapiro H."/>
            <person name="Tanguay P."/>
            <person name="Tuskan G.A."/>
            <person name="Henrissat B."/>
            <person name="Van de Peer Y."/>
            <person name="Rouze P."/>
            <person name="Ellis J.G."/>
            <person name="Dodds P.N."/>
            <person name="Schein J.E."/>
            <person name="Zhong S."/>
            <person name="Hamelin R.C."/>
            <person name="Grigoriev I.V."/>
            <person name="Szabo L.J."/>
            <person name="Martin F."/>
        </authorList>
    </citation>
    <scope>NUCLEOTIDE SEQUENCE [LARGE SCALE GENOMIC DNA]</scope>
    <source>
        <strain evidence="8">CRL 75-36-700-3 / race SCCL</strain>
    </source>
</reference>
<dbReference type="Pfam" id="PF02891">
    <property type="entry name" value="zf-MIZ"/>
    <property type="match status" value="1"/>
</dbReference>
<evidence type="ECO:0000256" key="5">
    <source>
        <dbReference type="SAM" id="MobiDB-lite"/>
    </source>
</evidence>
<dbReference type="GO" id="GO:0008270">
    <property type="term" value="F:zinc ion binding"/>
    <property type="evidence" value="ECO:0007669"/>
    <property type="project" value="UniProtKB-KW"/>
</dbReference>
<dbReference type="OrthoDB" id="28127at2759"/>
<keyword evidence="3" id="KW-0862">Zinc</keyword>
<feature type="compositionally biased region" description="Low complexity" evidence="5">
    <location>
        <begin position="27"/>
        <end position="43"/>
    </location>
</feature>
<dbReference type="InterPro" id="IPR013083">
    <property type="entry name" value="Znf_RING/FYVE/PHD"/>
</dbReference>
<evidence type="ECO:0000256" key="2">
    <source>
        <dbReference type="ARBA" id="ARBA00022771"/>
    </source>
</evidence>
<dbReference type="AlphaFoldDB" id="E3KUJ4"/>
<dbReference type="GO" id="GO:0061665">
    <property type="term" value="F:SUMO ligase activity"/>
    <property type="evidence" value="ECO:0000318"/>
    <property type="project" value="GO_Central"/>
</dbReference>